<dbReference type="Pfam" id="PF13568">
    <property type="entry name" value="OMP_b-brl_2"/>
    <property type="match status" value="1"/>
</dbReference>
<feature type="signal peptide" evidence="1">
    <location>
        <begin position="1"/>
        <end position="19"/>
    </location>
</feature>
<gene>
    <name evidence="3" type="ORF">OD355_00130</name>
</gene>
<evidence type="ECO:0000259" key="2">
    <source>
        <dbReference type="Pfam" id="PF13568"/>
    </source>
</evidence>
<evidence type="ECO:0000256" key="1">
    <source>
        <dbReference type="SAM" id="SignalP"/>
    </source>
</evidence>
<name>A0AAE3IJ21_9BACT</name>
<evidence type="ECO:0000313" key="4">
    <source>
        <dbReference type="Proteomes" id="UP001209317"/>
    </source>
</evidence>
<comment type="caution">
    <text evidence="3">The sequence shown here is derived from an EMBL/GenBank/DDBJ whole genome shotgun (WGS) entry which is preliminary data.</text>
</comment>
<dbReference type="Proteomes" id="UP001209317">
    <property type="component" value="Unassembled WGS sequence"/>
</dbReference>
<keyword evidence="4" id="KW-1185">Reference proteome</keyword>
<sequence>MKRLIFSLCALMLVAAADAQVRRGNMITERTKIGIQGGLSVASQTFATLDGDWSSNPRYGGLAGVSLEVPIKNGLYFQPELNYVNMGSRYNGEVALDNGKKEMAQLVDNFNYVQLPLMLKYRPLYSGFGIFGGPQVGLLTHMNSEAPGVGNKKDFTNLYKKYDIGGLVGVEYYFPNADDRAPQFGLGLRAQIGFTDVNGPSESSYGSRRNNGIQLTAGVRF</sequence>
<dbReference type="AlphaFoldDB" id="A0AAE3IJ21"/>
<keyword evidence="1" id="KW-0732">Signal</keyword>
<dbReference type="EMBL" id="JAOTPL010000001">
    <property type="protein sequence ID" value="MCU7692920.1"/>
    <property type="molecule type" value="Genomic_DNA"/>
</dbReference>
<accession>A0AAE3IJ21</accession>
<dbReference type="InterPro" id="IPR025665">
    <property type="entry name" value="Beta-barrel_OMP_2"/>
</dbReference>
<proteinExistence type="predicted"/>
<feature type="chain" id="PRO_5042074416" evidence="1">
    <location>
        <begin position="20"/>
        <end position="221"/>
    </location>
</feature>
<evidence type="ECO:0000313" key="3">
    <source>
        <dbReference type="EMBL" id="MCU7692920.1"/>
    </source>
</evidence>
<organism evidence="3 4">
    <name type="scientific">Haoranjiania flava</name>
    <dbReference type="NCBI Taxonomy" id="1856322"/>
    <lineage>
        <taxon>Bacteria</taxon>
        <taxon>Pseudomonadati</taxon>
        <taxon>Bacteroidota</taxon>
        <taxon>Chitinophagia</taxon>
        <taxon>Chitinophagales</taxon>
        <taxon>Chitinophagaceae</taxon>
        <taxon>Haoranjiania</taxon>
    </lineage>
</organism>
<protein>
    <submittedName>
        <fullName evidence="3">PorT family protein</fullName>
    </submittedName>
</protein>
<reference evidence="3" key="1">
    <citation type="submission" date="2022-10" db="EMBL/GenBank/DDBJ databases">
        <authorList>
            <person name="Kim H.S."/>
            <person name="Kim J.-S."/>
            <person name="Suh M.K."/>
            <person name="Eom M.K."/>
            <person name="Lee J.-S."/>
        </authorList>
    </citation>
    <scope>NUCLEOTIDE SEQUENCE</scope>
    <source>
        <strain evidence="3">LIP-5</strain>
    </source>
</reference>
<feature type="domain" description="Outer membrane protein beta-barrel" evidence="2">
    <location>
        <begin position="23"/>
        <end position="197"/>
    </location>
</feature>
<dbReference type="RefSeq" id="WP_263036408.1">
    <property type="nucleotide sequence ID" value="NZ_JAOTPL010000001.1"/>
</dbReference>